<dbReference type="CDD" id="cd23024">
    <property type="entry name" value="zf-HIT_ZNHIT2-3"/>
    <property type="match status" value="1"/>
</dbReference>
<dbReference type="InterPro" id="IPR007529">
    <property type="entry name" value="Znf_HIT"/>
</dbReference>
<dbReference type="SUPFAM" id="SSF144232">
    <property type="entry name" value="HIT/MYND zinc finger-like"/>
    <property type="match status" value="1"/>
</dbReference>
<feature type="region of interest" description="Disordered" evidence="2">
    <location>
        <begin position="78"/>
        <end position="100"/>
    </location>
</feature>
<dbReference type="PANTHER" id="PTHR15555">
    <property type="entry name" value="ZINC FINGER HIT DOMAIN CONTAINING PROTEIN 2 PROTEIN FON -RELATED"/>
    <property type="match status" value="1"/>
</dbReference>
<dbReference type="GO" id="GO:0008270">
    <property type="term" value="F:zinc ion binding"/>
    <property type="evidence" value="ECO:0007669"/>
    <property type="project" value="UniProtKB-UniRule"/>
</dbReference>
<name>A0A8S1GYY4_9PELO</name>
<dbReference type="EMBL" id="CAJGYM010000008">
    <property type="protein sequence ID" value="CAD6188491.1"/>
    <property type="molecule type" value="Genomic_DNA"/>
</dbReference>
<dbReference type="PROSITE" id="PS51083">
    <property type="entry name" value="ZF_HIT"/>
    <property type="match status" value="1"/>
</dbReference>
<evidence type="ECO:0000313" key="5">
    <source>
        <dbReference type="Proteomes" id="UP000835052"/>
    </source>
</evidence>
<dbReference type="AlphaFoldDB" id="A0A8S1GYY4"/>
<keyword evidence="1" id="KW-0863">Zinc-finger</keyword>
<evidence type="ECO:0000256" key="2">
    <source>
        <dbReference type="SAM" id="MobiDB-lite"/>
    </source>
</evidence>
<organism evidence="4 5">
    <name type="scientific">Caenorhabditis auriculariae</name>
    <dbReference type="NCBI Taxonomy" id="2777116"/>
    <lineage>
        <taxon>Eukaryota</taxon>
        <taxon>Metazoa</taxon>
        <taxon>Ecdysozoa</taxon>
        <taxon>Nematoda</taxon>
        <taxon>Chromadorea</taxon>
        <taxon>Rhabditida</taxon>
        <taxon>Rhabditina</taxon>
        <taxon>Rhabditomorpha</taxon>
        <taxon>Rhabditoidea</taxon>
        <taxon>Rhabditidae</taxon>
        <taxon>Peloderinae</taxon>
        <taxon>Caenorhabditis</taxon>
    </lineage>
</organism>
<gene>
    <name evidence="4" type="ORF">CAUJ_LOCUS4410</name>
</gene>
<dbReference type="Pfam" id="PF04438">
    <property type="entry name" value="zf-HIT"/>
    <property type="match status" value="1"/>
</dbReference>
<reference evidence="4" key="1">
    <citation type="submission" date="2020-10" db="EMBL/GenBank/DDBJ databases">
        <authorList>
            <person name="Kikuchi T."/>
        </authorList>
    </citation>
    <scope>NUCLEOTIDE SEQUENCE</scope>
    <source>
        <strain evidence="4">NKZ352</strain>
    </source>
</reference>
<dbReference type="Gene3D" id="3.30.60.190">
    <property type="match status" value="1"/>
</dbReference>
<dbReference type="PANTHER" id="PTHR15555:SF0">
    <property type="entry name" value="ZINC FINGER HIT DOMAIN-CONTAINING PROTEIN 2"/>
    <property type="match status" value="1"/>
</dbReference>
<proteinExistence type="predicted"/>
<keyword evidence="1" id="KW-0862">Zinc</keyword>
<feature type="domain" description="HIT-type" evidence="3">
    <location>
        <begin position="8"/>
        <end position="42"/>
    </location>
</feature>
<evidence type="ECO:0000313" key="4">
    <source>
        <dbReference type="EMBL" id="CAD6188491.1"/>
    </source>
</evidence>
<keyword evidence="5" id="KW-1185">Reference proteome</keyword>
<dbReference type="InterPro" id="IPR039646">
    <property type="entry name" value="ZNHIT2"/>
</dbReference>
<evidence type="ECO:0000259" key="3">
    <source>
        <dbReference type="PROSITE" id="PS51083"/>
    </source>
</evidence>
<accession>A0A8S1GYY4</accession>
<dbReference type="Proteomes" id="UP000835052">
    <property type="component" value="Unassembled WGS sequence"/>
</dbReference>
<comment type="caution">
    <text evidence="4">The sequence shown here is derived from an EMBL/GenBank/DDBJ whole genome shotgun (WGS) entry which is preliminary data.</text>
</comment>
<keyword evidence="1" id="KW-0479">Metal-binding</keyword>
<feature type="compositionally biased region" description="Acidic residues" evidence="2">
    <location>
        <begin position="83"/>
        <end position="97"/>
    </location>
</feature>
<evidence type="ECO:0000256" key="1">
    <source>
        <dbReference type="PROSITE-ProRule" id="PRU00453"/>
    </source>
</evidence>
<protein>
    <recommendedName>
        <fullName evidence="3">HIT-type domain-containing protein</fullName>
    </recommendedName>
</protein>
<sequence>MEEKYATCGVCGIEKKGAYKCPRCSQPYCSIKCYRNEKHGQCSEGFYKERVKDQLKGQFFEQSTSDADANEKLRKYMSGDWSDIPEGEALDSDDDAEAEKHAQTVFSATMQDYSLDDKEIERRLVALGLSEDPEELMKALTEDERAAFVHLAQSIEEEEYEQSCFRKS</sequence>
<dbReference type="OrthoDB" id="5994at2759"/>